<dbReference type="AlphaFoldDB" id="A0A2P8CKA5"/>
<evidence type="ECO:0000313" key="7">
    <source>
        <dbReference type="Proteomes" id="UP000240621"/>
    </source>
</evidence>
<dbReference type="InterPro" id="IPR000524">
    <property type="entry name" value="Tscrpt_reg_HTH_GntR"/>
</dbReference>
<dbReference type="GO" id="GO:0003700">
    <property type="term" value="F:DNA-binding transcription factor activity"/>
    <property type="evidence" value="ECO:0007669"/>
    <property type="project" value="InterPro"/>
</dbReference>
<keyword evidence="3" id="KW-0804">Transcription</keyword>
<keyword evidence="2 6" id="KW-0238">DNA-binding</keyword>
<dbReference type="InterPro" id="IPR036388">
    <property type="entry name" value="WH-like_DNA-bd_sf"/>
</dbReference>
<dbReference type="Gene3D" id="1.10.10.10">
    <property type="entry name" value="Winged helix-like DNA-binding domain superfamily/Winged helix DNA-binding domain"/>
    <property type="match status" value="1"/>
</dbReference>
<dbReference type="RefSeq" id="WP_106540441.1">
    <property type="nucleotide sequence ID" value="NZ_BLAU01000001.1"/>
</dbReference>
<dbReference type="InterPro" id="IPR028082">
    <property type="entry name" value="Peripla_BP_I"/>
</dbReference>
<reference evidence="5 8" key="2">
    <citation type="submission" date="2019-10" db="EMBL/GenBank/DDBJ databases">
        <title>Prolixibacter strains distinguished by the presence of nitrate reductase genes were adept at nitrate-dependent anaerobic corrosion of metallic iron and carbon steel.</title>
        <authorList>
            <person name="Iino T."/>
            <person name="Shono N."/>
            <person name="Ito K."/>
            <person name="Nakamura R."/>
            <person name="Sueoka K."/>
            <person name="Harayama S."/>
            <person name="Ohkuma M."/>
        </authorList>
    </citation>
    <scope>NUCLEOTIDE SEQUENCE [LARGE SCALE GENOMIC DNA]</scope>
    <source>
        <strain evidence="5 8">MIC1-1</strain>
    </source>
</reference>
<gene>
    <name evidence="6" type="ORF">CLV93_101347</name>
    <name evidence="5" type="ORF">JCM18694_02570</name>
</gene>
<dbReference type="Proteomes" id="UP000240621">
    <property type="component" value="Unassembled WGS sequence"/>
</dbReference>
<proteinExistence type="predicted"/>
<dbReference type="CDD" id="cd07377">
    <property type="entry name" value="WHTH_GntR"/>
    <property type="match status" value="1"/>
</dbReference>
<dbReference type="SUPFAM" id="SSF46785">
    <property type="entry name" value="Winged helix' DNA-binding domain"/>
    <property type="match status" value="1"/>
</dbReference>
<comment type="caution">
    <text evidence="6">The sequence shown here is derived from an EMBL/GenBank/DDBJ whole genome shotgun (WGS) entry which is preliminary data.</text>
</comment>
<evidence type="ECO:0000313" key="6">
    <source>
        <dbReference type="EMBL" id="PSK85391.1"/>
    </source>
</evidence>
<dbReference type="EMBL" id="BLAU01000001">
    <property type="protein sequence ID" value="GET20011.1"/>
    <property type="molecule type" value="Genomic_DNA"/>
</dbReference>
<dbReference type="InterPro" id="IPR036390">
    <property type="entry name" value="WH_DNA-bd_sf"/>
</dbReference>
<dbReference type="OrthoDB" id="742238at2"/>
<dbReference type="PANTHER" id="PTHR38445">
    <property type="entry name" value="HTH-TYPE TRANSCRIPTIONAL REPRESSOR YTRA"/>
    <property type="match status" value="1"/>
</dbReference>
<dbReference type="GO" id="GO:0003677">
    <property type="term" value="F:DNA binding"/>
    <property type="evidence" value="ECO:0007669"/>
    <property type="project" value="UniProtKB-KW"/>
</dbReference>
<evidence type="ECO:0000256" key="2">
    <source>
        <dbReference type="ARBA" id="ARBA00023125"/>
    </source>
</evidence>
<dbReference type="Proteomes" id="UP000396862">
    <property type="component" value="Unassembled WGS sequence"/>
</dbReference>
<dbReference type="PROSITE" id="PS50949">
    <property type="entry name" value="HTH_GNTR"/>
    <property type="match status" value="1"/>
</dbReference>
<evidence type="ECO:0000313" key="8">
    <source>
        <dbReference type="Proteomes" id="UP000396862"/>
    </source>
</evidence>
<evidence type="ECO:0000313" key="5">
    <source>
        <dbReference type="EMBL" id="GET20011.1"/>
    </source>
</evidence>
<dbReference type="SUPFAM" id="SSF53822">
    <property type="entry name" value="Periplasmic binding protein-like I"/>
    <property type="match status" value="1"/>
</dbReference>
<reference evidence="6 7" key="1">
    <citation type="submission" date="2018-03" db="EMBL/GenBank/DDBJ databases">
        <title>Genomic Encyclopedia of Archaeal and Bacterial Type Strains, Phase II (KMG-II): from individual species to whole genera.</title>
        <authorList>
            <person name="Goeker M."/>
        </authorList>
    </citation>
    <scope>NUCLEOTIDE SEQUENCE [LARGE SCALE GENOMIC DNA]</scope>
    <source>
        <strain evidence="6 7">DSM 27267</strain>
    </source>
</reference>
<dbReference type="SMART" id="SM00345">
    <property type="entry name" value="HTH_GNTR"/>
    <property type="match status" value="1"/>
</dbReference>
<organism evidence="6 7">
    <name type="scientific">Prolixibacter denitrificans</name>
    <dbReference type="NCBI Taxonomy" id="1541063"/>
    <lineage>
        <taxon>Bacteria</taxon>
        <taxon>Pseudomonadati</taxon>
        <taxon>Bacteroidota</taxon>
        <taxon>Bacteroidia</taxon>
        <taxon>Marinilabiliales</taxon>
        <taxon>Prolixibacteraceae</taxon>
        <taxon>Prolixibacter</taxon>
    </lineage>
</organism>
<evidence type="ECO:0000259" key="4">
    <source>
        <dbReference type="PROSITE" id="PS50949"/>
    </source>
</evidence>
<feature type="domain" description="HTH gntR-type" evidence="4">
    <location>
        <begin position="14"/>
        <end position="82"/>
    </location>
</feature>
<dbReference type="Pfam" id="PF00392">
    <property type="entry name" value="GntR"/>
    <property type="match status" value="1"/>
</dbReference>
<protein>
    <submittedName>
        <fullName evidence="6">DNA-binding transcriptional regulator YhcF (GntR family)</fullName>
    </submittedName>
    <submittedName>
        <fullName evidence="5">GntR family transcriptional regulator</fullName>
    </submittedName>
</protein>
<sequence length="331" mass="37829">MNEFSFTPNPDSTVLKFQQLVDAVIDAINRKALQEGDALPSVNQLIKESSMSRDTVFKAYAELKKRGIVEAIPNKGYFVASNQQRVFLFLDTFKAYKEVLYSSFKESLPEDIVVDVNFHHYNINVFESIIQNSVGKYNTYIVMNFDHPDVSRIIKKIPADRLLVIDWKINAGPEHSRVYQDFGDSVTRCLEEGQHLLQKYEEIVCVYPEYTYHPYDSVEAIERFCREKGLRFSVVKEVKKLEMTIGKAYLVFEDIDLGSLLKQVRSKKFQLGSDIGILSYNDTPMKEFVMGGITVISTDFVKMGEAAAGFVTGDEKLDRVIPTHLVIRESL</sequence>
<evidence type="ECO:0000256" key="3">
    <source>
        <dbReference type="ARBA" id="ARBA00023163"/>
    </source>
</evidence>
<keyword evidence="8" id="KW-1185">Reference proteome</keyword>
<name>A0A2P8CKA5_9BACT</name>
<dbReference type="PANTHER" id="PTHR38445:SF10">
    <property type="entry name" value="GNTR-FAMILY TRANSCRIPTIONAL REGULATOR"/>
    <property type="match status" value="1"/>
</dbReference>
<accession>A0A2P8CKA5</accession>
<dbReference type="EMBL" id="PYGC01000001">
    <property type="protein sequence ID" value="PSK85391.1"/>
    <property type="molecule type" value="Genomic_DNA"/>
</dbReference>
<dbReference type="Gene3D" id="3.40.50.2300">
    <property type="match status" value="2"/>
</dbReference>
<keyword evidence="1" id="KW-0805">Transcription regulation</keyword>
<evidence type="ECO:0000256" key="1">
    <source>
        <dbReference type="ARBA" id="ARBA00023015"/>
    </source>
</evidence>